<dbReference type="Proteomes" id="UP001287356">
    <property type="component" value="Unassembled WGS sequence"/>
</dbReference>
<evidence type="ECO:0000259" key="1">
    <source>
        <dbReference type="Pfam" id="PF08881"/>
    </source>
</evidence>
<sequence length="187" mass="20402">MELKKILDFLSVALTTPPPSILDFRRDTNITQPSRQGGFMQSCEEIRAYTDKFYGQVSSAFNLAAACGNSTSAATGVSNLTCTYLNLSPCYSNNLGVLEPLWSNATWQGNFTETCKNCSLVTKSNDALMGCDCLNVSASGSVEFVRAQVNLNDHIWNDSHGILACGDWFGKPWPRCEAIGTCIEPFC</sequence>
<comment type="caution">
    <text evidence="2">The sequence shown here is derived from an EMBL/GenBank/DDBJ whole genome shotgun (WGS) entry which is preliminary data.</text>
</comment>
<gene>
    <name evidence="2" type="ORF">B0T24DRAFT_670277</name>
</gene>
<evidence type="ECO:0000313" key="3">
    <source>
        <dbReference type="Proteomes" id="UP001287356"/>
    </source>
</evidence>
<feature type="domain" description="Cyanovirin-N" evidence="1">
    <location>
        <begin position="39"/>
        <end position="158"/>
    </location>
</feature>
<proteinExistence type="predicted"/>
<reference evidence="2" key="2">
    <citation type="submission" date="2023-06" db="EMBL/GenBank/DDBJ databases">
        <authorList>
            <consortium name="Lawrence Berkeley National Laboratory"/>
            <person name="Haridas S."/>
            <person name="Hensen N."/>
            <person name="Bonometti L."/>
            <person name="Westerberg I."/>
            <person name="Brannstrom I.O."/>
            <person name="Guillou S."/>
            <person name="Cros-Aarteil S."/>
            <person name="Calhoun S."/>
            <person name="Kuo A."/>
            <person name="Mondo S."/>
            <person name="Pangilinan J."/>
            <person name="Riley R."/>
            <person name="Labutti K."/>
            <person name="Andreopoulos B."/>
            <person name="Lipzen A."/>
            <person name="Chen C."/>
            <person name="Yanf M."/>
            <person name="Daum C."/>
            <person name="Ng V."/>
            <person name="Clum A."/>
            <person name="Steindorff A."/>
            <person name="Ohm R."/>
            <person name="Martin F."/>
            <person name="Silar P."/>
            <person name="Natvig D."/>
            <person name="Lalanne C."/>
            <person name="Gautier V."/>
            <person name="Ament-Velasquez S.L."/>
            <person name="Kruys A."/>
            <person name="Hutchinson M.I."/>
            <person name="Powell A.J."/>
            <person name="Barry K."/>
            <person name="Miller A.N."/>
            <person name="Grigoriev I.V."/>
            <person name="Debuchy R."/>
            <person name="Gladieux P."/>
            <person name="Thoren M.H."/>
            <person name="Johannesson H."/>
        </authorList>
    </citation>
    <scope>NUCLEOTIDE SEQUENCE</scope>
    <source>
        <strain evidence="2">CBS 958.72</strain>
    </source>
</reference>
<organism evidence="2 3">
    <name type="scientific">Lasiosphaeria ovina</name>
    <dbReference type="NCBI Taxonomy" id="92902"/>
    <lineage>
        <taxon>Eukaryota</taxon>
        <taxon>Fungi</taxon>
        <taxon>Dikarya</taxon>
        <taxon>Ascomycota</taxon>
        <taxon>Pezizomycotina</taxon>
        <taxon>Sordariomycetes</taxon>
        <taxon>Sordariomycetidae</taxon>
        <taxon>Sordariales</taxon>
        <taxon>Lasiosphaeriaceae</taxon>
        <taxon>Lasiosphaeria</taxon>
    </lineage>
</organism>
<reference evidence="2" key="1">
    <citation type="journal article" date="2023" name="Mol. Phylogenet. Evol.">
        <title>Genome-scale phylogeny and comparative genomics of the fungal order Sordariales.</title>
        <authorList>
            <person name="Hensen N."/>
            <person name="Bonometti L."/>
            <person name="Westerberg I."/>
            <person name="Brannstrom I.O."/>
            <person name="Guillou S."/>
            <person name="Cros-Aarteil S."/>
            <person name="Calhoun S."/>
            <person name="Haridas S."/>
            <person name="Kuo A."/>
            <person name="Mondo S."/>
            <person name="Pangilinan J."/>
            <person name="Riley R."/>
            <person name="LaButti K."/>
            <person name="Andreopoulos B."/>
            <person name="Lipzen A."/>
            <person name="Chen C."/>
            <person name="Yan M."/>
            <person name="Daum C."/>
            <person name="Ng V."/>
            <person name="Clum A."/>
            <person name="Steindorff A."/>
            <person name="Ohm R.A."/>
            <person name="Martin F."/>
            <person name="Silar P."/>
            <person name="Natvig D.O."/>
            <person name="Lalanne C."/>
            <person name="Gautier V."/>
            <person name="Ament-Velasquez S.L."/>
            <person name="Kruys A."/>
            <person name="Hutchinson M.I."/>
            <person name="Powell A.J."/>
            <person name="Barry K."/>
            <person name="Miller A.N."/>
            <person name="Grigoriev I.V."/>
            <person name="Debuchy R."/>
            <person name="Gladieux P."/>
            <person name="Hiltunen Thoren M."/>
            <person name="Johannesson H."/>
        </authorList>
    </citation>
    <scope>NUCLEOTIDE SEQUENCE</scope>
    <source>
        <strain evidence="2">CBS 958.72</strain>
    </source>
</reference>
<dbReference type="Gene3D" id="2.30.60.10">
    <property type="entry name" value="Cyanovirin-N"/>
    <property type="match status" value="1"/>
</dbReference>
<dbReference type="Pfam" id="PF08881">
    <property type="entry name" value="CVNH"/>
    <property type="match status" value="1"/>
</dbReference>
<dbReference type="SUPFAM" id="SSF51322">
    <property type="entry name" value="Cyanovirin-N"/>
    <property type="match status" value="1"/>
</dbReference>
<protein>
    <recommendedName>
        <fullName evidence="1">Cyanovirin-N domain-containing protein</fullName>
    </recommendedName>
</protein>
<evidence type="ECO:0000313" key="2">
    <source>
        <dbReference type="EMBL" id="KAK3366162.1"/>
    </source>
</evidence>
<dbReference type="InterPro" id="IPR011058">
    <property type="entry name" value="Cyanovirin-N"/>
</dbReference>
<keyword evidence="3" id="KW-1185">Reference proteome</keyword>
<accession>A0AAE0N0G8</accession>
<dbReference type="InterPro" id="IPR036673">
    <property type="entry name" value="Cyanovirin-N_sf"/>
</dbReference>
<dbReference type="AlphaFoldDB" id="A0AAE0N0G8"/>
<dbReference type="EMBL" id="JAULSN010000008">
    <property type="protein sequence ID" value="KAK3366162.1"/>
    <property type="molecule type" value="Genomic_DNA"/>
</dbReference>
<name>A0AAE0N0G8_9PEZI</name>